<dbReference type="OrthoDB" id="414243at2759"/>
<dbReference type="GO" id="GO:0016740">
    <property type="term" value="F:transferase activity"/>
    <property type="evidence" value="ECO:0007669"/>
    <property type="project" value="UniProtKB-KW"/>
</dbReference>
<gene>
    <name evidence="1" type="primary">Gsta2_1</name>
    <name evidence="1" type="ORF">ALELAT_R14953</name>
</gene>
<protein>
    <submittedName>
        <fullName evidence="1">GSTA2 transferase</fullName>
    </submittedName>
</protein>
<feature type="non-terminal residue" evidence="1">
    <location>
        <position position="61"/>
    </location>
</feature>
<evidence type="ECO:0000313" key="1">
    <source>
        <dbReference type="EMBL" id="NXL93757.1"/>
    </source>
</evidence>
<reference evidence="1 2" key="1">
    <citation type="submission" date="2019-09" db="EMBL/GenBank/DDBJ databases">
        <title>Bird 10,000 Genomes (B10K) Project - Family phase.</title>
        <authorList>
            <person name="Zhang G."/>
        </authorList>
    </citation>
    <scope>NUCLEOTIDE SEQUENCE [LARGE SCALE GENOMIC DNA]</scope>
    <source>
        <strain evidence="1">B10K-DU-001-39</strain>
        <tissue evidence="1">Muscle</tissue>
    </source>
</reference>
<feature type="non-terminal residue" evidence="1">
    <location>
        <position position="1"/>
    </location>
</feature>
<sequence length="61" mass="7041">LSLELFPPLFLEDVLLLFLGFKARVSNITTIKKFLQLESRKKPPPDEEAVALIHRIFKICC</sequence>
<dbReference type="Proteomes" id="UP000562322">
    <property type="component" value="Unassembled WGS sequence"/>
</dbReference>
<organism evidence="1 2">
    <name type="scientific">Alectura lathami</name>
    <name type="common">Australian brush turkey</name>
    <dbReference type="NCBI Taxonomy" id="81907"/>
    <lineage>
        <taxon>Eukaryota</taxon>
        <taxon>Metazoa</taxon>
        <taxon>Chordata</taxon>
        <taxon>Craniata</taxon>
        <taxon>Vertebrata</taxon>
        <taxon>Euteleostomi</taxon>
        <taxon>Archelosauria</taxon>
        <taxon>Archosauria</taxon>
        <taxon>Dinosauria</taxon>
        <taxon>Saurischia</taxon>
        <taxon>Theropoda</taxon>
        <taxon>Coelurosauria</taxon>
        <taxon>Aves</taxon>
        <taxon>Neognathae</taxon>
        <taxon>Galloanserae</taxon>
        <taxon>Galliformes</taxon>
        <taxon>Megapodiidae</taxon>
        <taxon>Alectura</taxon>
    </lineage>
</organism>
<dbReference type="EMBL" id="VXAV01010102">
    <property type="protein sequence ID" value="NXL93757.1"/>
    <property type="molecule type" value="Genomic_DNA"/>
</dbReference>
<keyword evidence="2" id="KW-1185">Reference proteome</keyword>
<name>A0A7L0WRR2_ALELA</name>
<accession>A0A7L0WRR2</accession>
<dbReference type="AlphaFoldDB" id="A0A7L0WRR2"/>
<keyword evidence="1" id="KW-0808">Transferase</keyword>
<proteinExistence type="predicted"/>
<comment type="caution">
    <text evidence="1">The sequence shown here is derived from an EMBL/GenBank/DDBJ whole genome shotgun (WGS) entry which is preliminary data.</text>
</comment>
<evidence type="ECO:0000313" key="2">
    <source>
        <dbReference type="Proteomes" id="UP000562322"/>
    </source>
</evidence>